<dbReference type="PRINTS" id="PR00039">
    <property type="entry name" value="HTHLYSR"/>
</dbReference>
<dbReference type="CDD" id="cd05466">
    <property type="entry name" value="PBP2_LTTR_substrate"/>
    <property type="match status" value="1"/>
</dbReference>
<dbReference type="Pfam" id="PF00126">
    <property type="entry name" value="HTH_1"/>
    <property type="match status" value="1"/>
</dbReference>
<dbReference type="Gene3D" id="3.40.190.290">
    <property type="match status" value="1"/>
</dbReference>
<dbReference type="PROSITE" id="PS50931">
    <property type="entry name" value="HTH_LYSR"/>
    <property type="match status" value="1"/>
</dbReference>
<dbReference type="PATRIC" id="fig|288681.22.peg.3988"/>
<evidence type="ECO:0000256" key="1">
    <source>
        <dbReference type="ARBA" id="ARBA00009437"/>
    </source>
</evidence>
<keyword evidence="3" id="KW-0805">Transcription regulation</keyword>
<keyword evidence="5" id="KW-0804">Transcription</keyword>
<dbReference type="RefSeq" id="WP_001050600.1">
    <property type="nucleotide sequence ID" value="NC_006274.1"/>
</dbReference>
<evidence type="ECO:0000313" key="7">
    <source>
        <dbReference type="EMBL" id="AAU18692.1"/>
    </source>
</evidence>
<protein>
    <recommendedName>
        <fullName evidence="2">HTH-type transcriptional regulator CzcR</fullName>
    </recommendedName>
</protein>
<dbReference type="KEGG" id="bcz:BCE33L1561"/>
<reference evidence="8" key="1">
    <citation type="journal article" date="2006" name="J. Bacteriol.">
        <title>Pathogenomic sequence analysis of Bacillus cereus and Bacillus thuringiensis isolates closely related to Bacillus anthracis.</title>
        <authorList>
            <person name="Han C.S."/>
            <person name="Xie G."/>
            <person name="Challacombe J.F."/>
            <person name="Altherr M.R."/>
            <person name="Bhotika S.S."/>
            <person name="Brown N."/>
            <person name="Bruce D."/>
            <person name="Campbell C.S."/>
            <person name="Campbell M.L."/>
            <person name="Chen J."/>
            <person name="Chertkov O."/>
            <person name="Cleland C."/>
            <person name="Dimitrijevic M."/>
            <person name="Doggett N.A."/>
            <person name="Fawcett J.J."/>
            <person name="Glavina T."/>
            <person name="Goodwin L.A."/>
            <person name="Green L.D."/>
            <person name="Hill K.K."/>
            <person name="Hitchcock P."/>
            <person name="Jackson P.J."/>
            <person name="Keim P."/>
            <person name="Kewalramani A.R."/>
            <person name="Longmire J."/>
            <person name="Lucas S."/>
            <person name="Malfatti S."/>
            <person name="McMurry K."/>
            <person name="Meincke L.J."/>
            <person name="Misra M."/>
            <person name="Moseman B.L."/>
            <person name="Mundt M."/>
            <person name="Munk A.C."/>
            <person name="Okinaka R.T."/>
            <person name="Parson-Quintana B."/>
            <person name="Reilly L.P."/>
            <person name="Richardson P."/>
            <person name="Robinson D.L."/>
            <person name="Rubin E."/>
            <person name="Saunders E."/>
            <person name="Tapia R."/>
            <person name="Tesmer J.G."/>
            <person name="Thayer N."/>
            <person name="Thompson L.S."/>
            <person name="Tice H."/>
            <person name="Ticknor L.O."/>
            <person name="Wills P.L."/>
            <person name="Brettin T.S."/>
            <person name="Gilna P."/>
        </authorList>
    </citation>
    <scope>NUCLEOTIDE SEQUENCE [LARGE SCALE GENOMIC DNA]</scope>
    <source>
        <strain evidence="8">ZK / E33L</strain>
    </source>
</reference>
<dbReference type="Gene3D" id="1.10.10.10">
    <property type="entry name" value="Winged helix-like DNA-binding domain superfamily/Winged helix DNA-binding domain"/>
    <property type="match status" value="1"/>
</dbReference>
<dbReference type="PANTHER" id="PTHR30126:SF39">
    <property type="entry name" value="HTH-TYPE TRANSCRIPTIONAL REGULATOR CYSL"/>
    <property type="match status" value="1"/>
</dbReference>
<dbReference type="InterPro" id="IPR036390">
    <property type="entry name" value="WH_DNA-bd_sf"/>
</dbReference>
<evidence type="ECO:0000259" key="6">
    <source>
        <dbReference type="PROSITE" id="PS50931"/>
    </source>
</evidence>
<accession>Q63D62</accession>
<evidence type="ECO:0000256" key="5">
    <source>
        <dbReference type="ARBA" id="ARBA00023163"/>
    </source>
</evidence>
<comment type="similarity">
    <text evidence="1">Belongs to the LysR transcriptional regulatory family.</text>
</comment>
<dbReference type="AlphaFoldDB" id="Q63D62"/>
<dbReference type="PANTHER" id="PTHR30126">
    <property type="entry name" value="HTH-TYPE TRANSCRIPTIONAL REGULATOR"/>
    <property type="match status" value="1"/>
</dbReference>
<dbReference type="InterPro" id="IPR000847">
    <property type="entry name" value="LysR_HTH_N"/>
</dbReference>
<dbReference type="EMBL" id="CP000001">
    <property type="protein sequence ID" value="AAU18692.1"/>
    <property type="molecule type" value="Genomic_DNA"/>
</dbReference>
<name>Q63D62_BACCZ</name>
<sequence>MNLLKLEIVVLIKKYKKLTIVAEKLGVKQPTITFHIKSLEEELGVSLFELRSGRYFLTEAGEALHHYACKIDALMKEARRVTQEFKDFHKGAITIGASYVPATYLLPEIVYQFQCEFPNIKITLMVKTAPEIRTMLQNHEIDLGVISAAPFDESLLKQTNVMPDTLVLAFSKEHHFSKKENVSLQDIEKERILLHRNPSTTRDLLTKWMLAHNITFQSEIELDSLETMKQILKHGNGVAFISKLAIEQEVQRNELRYIPIPEFEFQRNIYTIHHEDRWNSKIISFLLQSITSYAEKS</sequence>
<proteinExistence type="inferred from homology"/>
<dbReference type="Pfam" id="PF03466">
    <property type="entry name" value="LysR_substrate"/>
    <property type="match status" value="1"/>
</dbReference>
<dbReference type="SUPFAM" id="SSF53850">
    <property type="entry name" value="Periplasmic binding protein-like II"/>
    <property type="match status" value="1"/>
</dbReference>
<evidence type="ECO:0000256" key="3">
    <source>
        <dbReference type="ARBA" id="ARBA00023015"/>
    </source>
</evidence>
<feature type="domain" description="HTH lysR-type" evidence="6">
    <location>
        <begin position="1"/>
        <end position="58"/>
    </location>
</feature>
<evidence type="ECO:0000256" key="2">
    <source>
        <dbReference type="ARBA" id="ARBA00018718"/>
    </source>
</evidence>
<dbReference type="InterPro" id="IPR005119">
    <property type="entry name" value="LysR_subst-bd"/>
</dbReference>
<gene>
    <name evidence="7" type="ordered locus">BCE33L1561</name>
</gene>
<evidence type="ECO:0000313" key="8">
    <source>
        <dbReference type="Proteomes" id="UP000002612"/>
    </source>
</evidence>
<dbReference type="GO" id="GO:0000976">
    <property type="term" value="F:transcription cis-regulatory region binding"/>
    <property type="evidence" value="ECO:0007669"/>
    <property type="project" value="TreeGrafter"/>
</dbReference>
<dbReference type="Proteomes" id="UP000002612">
    <property type="component" value="Chromosome"/>
</dbReference>
<dbReference type="SUPFAM" id="SSF46785">
    <property type="entry name" value="Winged helix' DNA-binding domain"/>
    <property type="match status" value="1"/>
</dbReference>
<evidence type="ECO:0000256" key="4">
    <source>
        <dbReference type="ARBA" id="ARBA00023125"/>
    </source>
</evidence>
<keyword evidence="4" id="KW-0238">DNA-binding</keyword>
<dbReference type="InterPro" id="IPR036388">
    <property type="entry name" value="WH-like_DNA-bd_sf"/>
</dbReference>
<organism evidence="7 8">
    <name type="scientific">Bacillus cereus (strain ZK / E33L)</name>
    <dbReference type="NCBI Taxonomy" id="288681"/>
    <lineage>
        <taxon>Bacteria</taxon>
        <taxon>Bacillati</taxon>
        <taxon>Bacillota</taxon>
        <taxon>Bacilli</taxon>
        <taxon>Bacillales</taxon>
        <taxon>Bacillaceae</taxon>
        <taxon>Bacillus</taxon>
        <taxon>Bacillus cereus group</taxon>
    </lineage>
</organism>
<dbReference type="GO" id="GO:0003700">
    <property type="term" value="F:DNA-binding transcription factor activity"/>
    <property type="evidence" value="ECO:0007669"/>
    <property type="project" value="InterPro"/>
</dbReference>